<dbReference type="InterPro" id="IPR006311">
    <property type="entry name" value="TAT_signal"/>
</dbReference>
<name>A0ABV6RCF6_9MICO</name>
<comment type="similarity">
    <text evidence="1">Belongs to the bacterial solute-binding protein 1 family.</text>
</comment>
<evidence type="ECO:0000256" key="1">
    <source>
        <dbReference type="ARBA" id="ARBA00008520"/>
    </source>
</evidence>
<dbReference type="PROSITE" id="PS51318">
    <property type="entry name" value="TAT"/>
    <property type="match status" value="1"/>
</dbReference>
<comment type="caution">
    <text evidence="4">The sequence shown here is derived from an EMBL/GenBank/DDBJ whole genome shotgun (WGS) entry which is preliminary data.</text>
</comment>
<dbReference type="PANTHER" id="PTHR30061">
    <property type="entry name" value="MALTOSE-BINDING PERIPLASMIC PROTEIN"/>
    <property type="match status" value="1"/>
</dbReference>
<gene>
    <name evidence="4" type="ORF">ACFFF6_11815</name>
</gene>
<evidence type="ECO:0000313" key="4">
    <source>
        <dbReference type="EMBL" id="MFC0674643.1"/>
    </source>
</evidence>
<organism evidence="4 5">
    <name type="scientific">Brachybacterium hainanense</name>
    <dbReference type="NCBI Taxonomy" id="1541174"/>
    <lineage>
        <taxon>Bacteria</taxon>
        <taxon>Bacillati</taxon>
        <taxon>Actinomycetota</taxon>
        <taxon>Actinomycetes</taxon>
        <taxon>Micrococcales</taxon>
        <taxon>Dermabacteraceae</taxon>
        <taxon>Brachybacterium</taxon>
    </lineage>
</organism>
<evidence type="ECO:0000256" key="3">
    <source>
        <dbReference type="ARBA" id="ARBA00022729"/>
    </source>
</evidence>
<dbReference type="PROSITE" id="PS51257">
    <property type="entry name" value="PROKAR_LIPOPROTEIN"/>
    <property type="match status" value="1"/>
</dbReference>
<sequence length="459" mass="51148">MIDRRRFLGGAGLAAAATLGASSCARSGPTGDKVIRYWGMGAADKDKDEMVRDAFLQTDAGKGVEIVINQVPSSGNADMSQIITAVRGGTAPDLWWMDRFNGVQNASIGLLEPIDPLIEEYEDVSPEEFKKQWIQFAIDELTYDGQTYGLPTSTDARGLLYNENILRDRGIDLDMFDPEQHVITWDELREVARQCTHEDDRGNYDMLGFAPWQDQGTPYTWAFGMGAEVYDNDSGQITLDSPQWQAVFEMYADWAEEFPYSKVDAFYATYQPPNAPPTQNALFSERLAITPTGPWQIQGNKKYAPHLPLKWTWLPVEKEGDSTYTWSGGQSLVIPKGANITKTLWEYLKFHAGYPGQAIYQPILGNLPTNIQAIVEKKYDPGAELFRQMLPTSTSRPPLPVGTAVWDTLDRSKTSVTIGSKSPREAAEDNQALIAPKMSLFPGFRMPDTYGQPSEIPES</sequence>
<dbReference type="EMBL" id="JBHLSV010000013">
    <property type="protein sequence ID" value="MFC0674643.1"/>
    <property type="molecule type" value="Genomic_DNA"/>
</dbReference>
<reference evidence="4 5" key="1">
    <citation type="submission" date="2024-09" db="EMBL/GenBank/DDBJ databases">
        <authorList>
            <person name="Sun Q."/>
            <person name="Mori K."/>
        </authorList>
    </citation>
    <scope>NUCLEOTIDE SEQUENCE [LARGE SCALE GENOMIC DNA]</scope>
    <source>
        <strain evidence="4 5">CICC 10874</strain>
    </source>
</reference>
<evidence type="ECO:0000313" key="5">
    <source>
        <dbReference type="Proteomes" id="UP001589793"/>
    </source>
</evidence>
<keyword evidence="2" id="KW-0813">Transport</keyword>
<dbReference type="RefSeq" id="WP_376980928.1">
    <property type="nucleotide sequence ID" value="NZ_JBHLSV010000013.1"/>
</dbReference>
<dbReference type="InterPro" id="IPR006059">
    <property type="entry name" value="SBP"/>
</dbReference>
<proteinExistence type="inferred from homology"/>
<dbReference type="Pfam" id="PF13416">
    <property type="entry name" value="SBP_bac_8"/>
    <property type="match status" value="1"/>
</dbReference>
<keyword evidence="3" id="KW-0732">Signal</keyword>
<evidence type="ECO:0000256" key="2">
    <source>
        <dbReference type="ARBA" id="ARBA00022448"/>
    </source>
</evidence>
<dbReference type="PANTHER" id="PTHR30061:SF50">
    <property type="entry name" value="MALTOSE_MALTODEXTRIN-BINDING PERIPLASMIC PROTEIN"/>
    <property type="match status" value="1"/>
</dbReference>
<dbReference type="SUPFAM" id="SSF53850">
    <property type="entry name" value="Periplasmic binding protein-like II"/>
    <property type="match status" value="1"/>
</dbReference>
<dbReference type="Proteomes" id="UP001589793">
    <property type="component" value="Unassembled WGS sequence"/>
</dbReference>
<accession>A0ABV6RCF6</accession>
<keyword evidence="5" id="KW-1185">Reference proteome</keyword>
<protein>
    <submittedName>
        <fullName evidence="4">Extracellular solute-binding protein</fullName>
    </submittedName>
</protein>
<dbReference type="Gene3D" id="3.40.190.10">
    <property type="entry name" value="Periplasmic binding protein-like II"/>
    <property type="match status" value="2"/>
</dbReference>